<feature type="non-terminal residue" evidence="1">
    <location>
        <position position="1"/>
    </location>
</feature>
<dbReference type="AlphaFoldDB" id="A0A820GJF1"/>
<organism evidence="1 2">
    <name type="scientific">Rotaria sordida</name>
    <dbReference type="NCBI Taxonomy" id="392033"/>
    <lineage>
        <taxon>Eukaryota</taxon>
        <taxon>Metazoa</taxon>
        <taxon>Spiralia</taxon>
        <taxon>Gnathifera</taxon>
        <taxon>Rotifera</taxon>
        <taxon>Eurotatoria</taxon>
        <taxon>Bdelloidea</taxon>
        <taxon>Philodinida</taxon>
        <taxon>Philodinidae</taxon>
        <taxon>Rotaria</taxon>
    </lineage>
</organism>
<dbReference type="EMBL" id="CAJOBE010028228">
    <property type="protein sequence ID" value="CAF4280407.1"/>
    <property type="molecule type" value="Genomic_DNA"/>
</dbReference>
<accession>A0A820GJF1</accession>
<evidence type="ECO:0000313" key="2">
    <source>
        <dbReference type="Proteomes" id="UP000663874"/>
    </source>
</evidence>
<name>A0A820GJF1_9BILA</name>
<sequence length="66" mass="7818">QTLLSLKKNLSSYNVNENDFDETIFPNRSLTPALTTICQWRHEQFLNVKFLRLFIPIVIENMYSIV</sequence>
<reference evidence="1" key="1">
    <citation type="submission" date="2021-02" db="EMBL/GenBank/DDBJ databases">
        <authorList>
            <person name="Nowell W R."/>
        </authorList>
    </citation>
    <scope>NUCLEOTIDE SEQUENCE</scope>
</reference>
<dbReference type="Proteomes" id="UP000663874">
    <property type="component" value="Unassembled WGS sequence"/>
</dbReference>
<proteinExistence type="predicted"/>
<gene>
    <name evidence="1" type="ORF">FNK824_LOCUS39873</name>
</gene>
<protein>
    <submittedName>
        <fullName evidence="1">Uncharacterized protein</fullName>
    </submittedName>
</protein>
<comment type="caution">
    <text evidence="1">The sequence shown here is derived from an EMBL/GenBank/DDBJ whole genome shotgun (WGS) entry which is preliminary data.</text>
</comment>
<evidence type="ECO:0000313" key="1">
    <source>
        <dbReference type="EMBL" id="CAF4280407.1"/>
    </source>
</evidence>